<reference evidence="3" key="1">
    <citation type="submission" date="2017-11" db="EMBL/GenBank/DDBJ databases">
        <authorList>
            <person name="Zhu W."/>
        </authorList>
    </citation>
    <scope>NUCLEOTIDE SEQUENCE [LARGE SCALE GENOMIC DNA]</scope>
    <source>
        <strain evidence="3">CAU 1183</strain>
    </source>
</reference>
<dbReference type="RefSeq" id="WP_115774871.1">
    <property type="nucleotide sequence ID" value="NZ_PIOC01000032.1"/>
</dbReference>
<evidence type="ECO:0000259" key="1">
    <source>
        <dbReference type="Pfam" id="PF01521"/>
    </source>
</evidence>
<comment type="caution">
    <text evidence="2">The sequence shown here is derived from an EMBL/GenBank/DDBJ whole genome shotgun (WGS) entry which is preliminary data.</text>
</comment>
<dbReference type="Gene3D" id="2.60.300.12">
    <property type="entry name" value="HesB-like domain"/>
    <property type="match status" value="1"/>
</dbReference>
<dbReference type="InterPro" id="IPR000361">
    <property type="entry name" value="ATAP_core_dom"/>
</dbReference>
<dbReference type="Proteomes" id="UP000257143">
    <property type="component" value="Unassembled WGS sequence"/>
</dbReference>
<evidence type="ECO:0000313" key="2">
    <source>
        <dbReference type="EMBL" id="RDW15817.1"/>
    </source>
</evidence>
<organism evidence="2 3">
    <name type="scientific">Oceanobacillus arenosus</name>
    <dbReference type="NCBI Taxonomy" id="1229153"/>
    <lineage>
        <taxon>Bacteria</taxon>
        <taxon>Bacillati</taxon>
        <taxon>Bacillota</taxon>
        <taxon>Bacilli</taxon>
        <taxon>Bacillales</taxon>
        <taxon>Bacillaceae</taxon>
        <taxon>Oceanobacillus</taxon>
    </lineage>
</organism>
<feature type="domain" description="Core" evidence="1">
    <location>
        <begin position="1"/>
        <end position="103"/>
    </location>
</feature>
<name>A0A3D8PK00_9BACI</name>
<dbReference type="Pfam" id="PF01521">
    <property type="entry name" value="Fe-S_biosyn"/>
    <property type="match status" value="1"/>
</dbReference>
<keyword evidence="3" id="KW-1185">Reference proteome</keyword>
<dbReference type="EMBL" id="PIOC01000032">
    <property type="protein sequence ID" value="RDW15817.1"/>
    <property type="molecule type" value="Genomic_DNA"/>
</dbReference>
<evidence type="ECO:0000313" key="3">
    <source>
        <dbReference type="Proteomes" id="UP000257143"/>
    </source>
</evidence>
<dbReference type="OrthoDB" id="2361087at2"/>
<dbReference type="InterPro" id="IPR035903">
    <property type="entry name" value="HesB-like_dom_sf"/>
</dbReference>
<dbReference type="AlphaFoldDB" id="A0A3D8PK00"/>
<accession>A0A3D8PK00</accession>
<sequence length="105" mass="11829">MTVTITKSAAEELNKKIGDQKGYLKVKNVTEGLACGAGVPTLYFVPLIDETKDVVFETNNRPVYMEKSELIFFDDELKIDYSDSVNSFQLKSPQQIINGRMSFII</sequence>
<dbReference type="SUPFAM" id="SSF89360">
    <property type="entry name" value="HesB-like domain"/>
    <property type="match status" value="1"/>
</dbReference>
<proteinExistence type="predicted"/>
<gene>
    <name evidence="2" type="ORF">CWR48_19005</name>
</gene>
<protein>
    <submittedName>
        <fullName evidence="2">Heme biosynthesis protein HemY</fullName>
    </submittedName>
</protein>